<dbReference type="Proteomes" id="UP000191040">
    <property type="component" value="Chromosome I"/>
</dbReference>
<keyword evidence="4" id="KW-1185">Reference proteome</keyword>
<dbReference type="PANTHER" id="PTHR43546:SF9">
    <property type="entry name" value="L-ASCORBATE-6-PHOSPHATE LACTONASE ULAG-RELATED"/>
    <property type="match status" value="1"/>
</dbReference>
<dbReference type="SUPFAM" id="SSF56281">
    <property type="entry name" value="Metallo-hydrolase/oxidoreductase"/>
    <property type="match status" value="1"/>
</dbReference>
<dbReference type="GO" id="GO:0016787">
    <property type="term" value="F:hydrolase activity"/>
    <property type="evidence" value="ECO:0007669"/>
    <property type="project" value="UniProtKB-KW"/>
</dbReference>
<sequence length="264" mass="28543">MSDDVRLTHIGGPTVLVEVAGWRILTDPTFDPPGRTYSFGWGTSSTKVEGPAIEPRDLPDVDLVLLSHDHHADNLDGLGRALLARVPVTLTTRGGQRRLGSDQVRGLAPWQTTVVSAPGRPSLTVTATPCRHGPPLSRPVSGDVIGFDLTWEGKSTRGSFWMTGDTVLHGALRDAATRLDVDVALIHLGAVGFPLTGPLRYSMSGQDAIELIELLRPRVAVPVHFEGWSHFSQQERDLHAVLDAAPRDVLSRISWLTRGTPTVA</sequence>
<proteinExistence type="predicted"/>
<dbReference type="InterPro" id="IPR050114">
    <property type="entry name" value="UPF0173_UPF0282_UlaG_hydrolase"/>
</dbReference>
<dbReference type="InterPro" id="IPR036866">
    <property type="entry name" value="RibonucZ/Hydroxyglut_hydro"/>
</dbReference>
<evidence type="ECO:0000313" key="3">
    <source>
        <dbReference type="EMBL" id="SKB09872.1"/>
    </source>
</evidence>
<keyword evidence="1" id="KW-0378">Hydrolase</keyword>
<organism evidence="3 4">
    <name type="scientific">Aeromicrobium choanae</name>
    <dbReference type="NCBI Taxonomy" id="1736691"/>
    <lineage>
        <taxon>Bacteria</taxon>
        <taxon>Bacillati</taxon>
        <taxon>Actinomycetota</taxon>
        <taxon>Actinomycetes</taxon>
        <taxon>Propionibacteriales</taxon>
        <taxon>Nocardioidaceae</taxon>
        <taxon>Aeromicrobium</taxon>
    </lineage>
</organism>
<evidence type="ECO:0000259" key="2">
    <source>
        <dbReference type="Pfam" id="PF12706"/>
    </source>
</evidence>
<dbReference type="AlphaFoldDB" id="A0A1T4Z785"/>
<protein>
    <submittedName>
        <fullName evidence="3">L-ascorbate metabolism protein UlaG, beta-lactamase superfamily</fullName>
    </submittedName>
</protein>
<dbReference type="RefSeq" id="WP_197684334.1">
    <property type="nucleotide sequence ID" value="NZ_LT796768.1"/>
</dbReference>
<evidence type="ECO:0000313" key="4">
    <source>
        <dbReference type="Proteomes" id="UP000191040"/>
    </source>
</evidence>
<dbReference type="EMBL" id="LT796768">
    <property type="protein sequence ID" value="SKB09872.1"/>
    <property type="molecule type" value="Genomic_DNA"/>
</dbReference>
<gene>
    <name evidence="3" type="ORF">SAMN06295964_2951</name>
</gene>
<reference evidence="4" key="1">
    <citation type="submission" date="2017-02" db="EMBL/GenBank/DDBJ databases">
        <authorList>
            <person name="Varghese N."/>
            <person name="Submissions S."/>
        </authorList>
    </citation>
    <scope>NUCLEOTIDE SEQUENCE [LARGE SCALE GENOMIC DNA]</scope>
    <source>
        <strain evidence="4">9H-4</strain>
    </source>
</reference>
<dbReference type="STRING" id="1736691.SAMN06295964_2951"/>
<dbReference type="Gene3D" id="3.60.15.10">
    <property type="entry name" value="Ribonuclease Z/Hydroxyacylglutathione hydrolase-like"/>
    <property type="match status" value="1"/>
</dbReference>
<name>A0A1T4Z785_9ACTN</name>
<dbReference type="PANTHER" id="PTHR43546">
    <property type="entry name" value="UPF0173 METAL-DEPENDENT HYDROLASE MJ1163-RELATED"/>
    <property type="match status" value="1"/>
</dbReference>
<evidence type="ECO:0000256" key="1">
    <source>
        <dbReference type="ARBA" id="ARBA00022801"/>
    </source>
</evidence>
<dbReference type="InterPro" id="IPR001279">
    <property type="entry name" value="Metallo-B-lactamas"/>
</dbReference>
<dbReference type="Pfam" id="PF12706">
    <property type="entry name" value="Lactamase_B_2"/>
    <property type="match status" value="1"/>
</dbReference>
<accession>A0A1T4Z785</accession>
<feature type="domain" description="Metallo-beta-lactamase" evidence="2">
    <location>
        <begin position="23"/>
        <end position="225"/>
    </location>
</feature>